<dbReference type="PANTHER" id="PTHR43201:SF32">
    <property type="entry name" value="2-SUCCINYLBENZOATE--COA LIGASE, CHLOROPLASTIC_PEROXISOMAL"/>
    <property type="match status" value="1"/>
</dbReference>
<dbReference type="Pfam" id="PF00501">
    <property type="entry name" value="AMP-binding"/>
    <property type="match status" value="1"/>
</dbReference>
<proteinExistence type="predicted"/>
<evidence type="ECO:0000313" key="4">
    <source>
        <dbReference type="Proteomes" id="UP001196873"/>
    </source>
</evidence>
<dbReference type="InterPro" id="IPR020845">
    <property type="entry name" value="AMP-binding_CS"/>
</dbReference>
<dbReference type="InterPro" id="IPR000873">
    <property type="entry name" value="AMP-dep_synth/lig_dom"/>
</dbReference>
<dbReference type="GO" id="GO:0031956">
    <property type="term" value="F:medium-chain fatty acid-CoA ligase activity"/>
    <property type="evidence" value="ECO:0007669"/>
    <property type="project" value="TreeGrafter"/>
</dbReference>
<dbReference type="InterPro" id="IPR025110">
    <property type="entry name" value="AMP-bd_C"/>
</dbReference>
<reference evidence="3" key="1">
    <citation type="submission" date="2021-07" db="EMBL/GenBank/DDBJ databases">
        <title>Genomic diversity and antimicrobial resistance of Prevotella spp. isolated from chronic lung disease airways.</title>
        <authorList>
            <person name="Webb K.A."/>
            <person name="Olagoke O.S."/>
            <person name="Baird T."/>
            <person name="Neill J."/>
            <person name="Pham A."/>
            <person name="Wells T.J."/>
            <person name="Ramsay K.A."/>
            <person name="Bell S.C."/>
            <person name="Sarovich D.S."/>
            <person name="Price E.P."/>
        </authorList>
    </citation>
    <scope>NUCLEOTIDE SEQUENCE</scope>
    <source>
        <strain evidence="3">SCHI0047.S.3</strain>
    </source>
</reference>
<keyword evidence="3" id="KW-0436">Ligase</keyword>
<dbReference type="PANTHER" id="PTHR43201">
    <property type="entry name" value="ACYL-COA SYNTHETASE"/>
    <property type="match status" value="1"/>
</dbReference>
<dbReference type="PROSITE" id="PS00455">
    <property type="entry name" value="AMP_BINDING"/>
    <property type="match status" value="1"/>
</dbReference>
<comment type="caution">
    <text evidence="3">The sequence shown here is derived from an EMBL/GenBank/DDBJ whole genome shotgun (WGS) entry which is preliminary data.</text>
</comment>
<dbReference type="PROSITE" id="PS50096">
    <property type="entry name" value="IQ"/>
    <property type="match status" value="1"/>
</dbReference>
<dbReference type="GO" id="GO:0006631">
    <property type="term" value="P:fatty acid metabolic process"/>
    <property type="evidence" value="ECO:0007669"/>
    <property type="project" value="TreeGrafter"/>
</dbReference>
<protein>
    <submittedName>
        <fullName evidence="3">Acyl--CoA ligase</fullName>
    </submittedName>
</protein>
<gene>
    <name evidence="3" type="ORF">KZY68_04110</name>
</gene>
<dbReference type="AlphaFoldDB" id="A0AAW4NRA5"/>
<organism evidence="3 4">
    <name type="scientific">Segatella salivae</name>
    <dbReference type="NCBI Taxonomy" id="228604"/>
    <lineage>
        <taxon>Bacteria</taxon>
        <taxon>Pseudomonadati</taxon>
        <taxon>Bacteroidota</taxon>
        <taxon>Bacteroidia</taxon>
        <taxon>Bacteroidales</taxon>
        <taxon>Prevotellaceae</taxon>
        <taxon>Segatella</taxon>
    </lineage>
</organism>
<evidence type="ECO:0000313" key="3">
    <source>
        <dbReference type="EMBL" id="MBW4865216.1"/>
    </source>
</evidence>
<dbReference type="RefSeq" id="WP_219427557.1">
    <property type="nucleotide sequence ID" value="NZ_JAHXRD010000006.1"/>
</dbReference>
<evidence type="ECO:0000259" key="1">
    <source>
        <dbReference type="Pfam" id="PF00501"/>
    </source>
</evidence>
<feature type="domain" description="AMP-binding enzyme C-terminal" evidence="2">
    <location>
        <begin position="353"/>
        <end position="426"/>
    </location>
</feature>
<dbReference type="Pfam" id="PF13193">
    <property type="entry name" value="AMP-binding_C"/>
    <property type="match status" value="1"/>
</dbReference>
<name>A0AAW4NRA5_9BACT</name>
<sequence length="434" mass="47749">MSIEDKLRENAKLHPNKLALLCNGESYTYGRLYQSVVDKAASMPEVRARLIPIIATSTADFLISYFAIHLNGGVVVPLHKDIPMQKYEEYSRLLAQGTAPNGVADILYTTGTTGNAKAVMISHDAIWANTENLVCAQGFQSDLTFIINGPLNHIGSLSKVYPTIYAGATICLIDGMKDIRTFFHAIEQAPTKVATFLVPAAIRMLITLWRNELKDCADKIDFIETGAAPMTASDMELFCKLLPHSRLYNTYASTETGIISTYNYNDGECIAGCLGLPMKHSSFFITADGHVACTGDTLMTGYWHDDVATKAVMTDGVIKTADIGRIDEQGRLRLQGRGDDLINVGGYKIDPTEIEAAALAFPMVKDCICVCGSHPVAGNVLKLIVVCHEDYQQKALIAHLKTRLESYKLPMMVEVADHIQRTFNGKLNRKAYRK</sequence>
<feature type="domain" description="AMP-dependent synthetase/ligase" evidence="1">
    <location>
        <begin position="98"/>
        <end position="303"/>
    </location>
</feature>
<dbReference type="Proteomes" id="UP001196873">
    <property type="component" value="Unassembled WGS sequence"/>
</dbReference>
<dbReference type="CDD" id="cd04433">
    <property type="entry name" value="AFD_class_I"/>
    <property type="match status" value="1"/>
</dbReference>
<dbReference type="EMBL" id="JAHXRF010000005">
    <property type="protein sequence ID" value="MBW4865216.1"/>
    <property type="molecule type" value="Genomic_DNA"/>
</dbReference>
<evidence type="ECO:0000259" key="2">
    <source>
        <dbReference type="Pfam" id="PF13193"/>
    </source>
</evidence>
<accession>A0AAW4NRA5</accession>